<dbReference type="AlphaFoldDB" id="A0A6G0Y1S2"/>
<dbReference type="SUPFAM" id="SSF56672">
    <property type="entry name" value="DNA/RNA polymerases"/>
    <property type="match status" value="1"/>
</dbReference>
<gene>
    <name evidence="3" type="ORF">FWK35_00014682</name>
</gene>
<accession>A0A6G0Y1S2</accession>
<organism evidence="3 4">
    <name type="scientific">Aphis craccivora</name>
    <name type="common">Cowpea aphid</name>
    <dbReference type="NCBI Taxonomy" id="307492"/>
    <lineage>
        <taxon>Eukaryota</taxon>
        <taxon>Metazoa</taxon>
        <taxon>Ecdysozoa</taxon>
        <taxon>Arthropoda</taxon>
        <taxon>Hexapoda</taxon>
        <taxon>Insecta</taxon>
        <taxon>Pterygota</taxon>
        <taxon>Neoptera</taxon>
        <taxon>Paraneoptera</taxon>
        <taxon>Hemiptera</taxon>
        <taxon>Sternorrhyncha</taxon>
        <taxon>Aphidomorpha</taxon>
        <taxon>Aphidoidea</taxon>
        <taxon>Aphididae</taxon>
        <taxon>Aphidini</taxon>
        <taxon>Aphis</taxon>
        <taxon>Aphis</taxon>
    </lineage>
</organism>
<dbReference type="GO" id="GO:0008270">
    <property type="term" value="F:zinc ion binding"/>
    <property type="evidence" value="ECO:0007669"/>
    <property type="project" value="UniProtKB-KW"/>
</dbReference>
<comment type="caution">
    <text evidence="3">The sequence shown here is derived from an EMBL/GenBank/DDBJ whole genome shotgun (WGS) entry which is preliminary data.</text>
</comment>
<keyword evidence="1" id="KW-0862">Zinc</keyword>
<evidence type="ECO:0000313" key="4">
    <source>
        <dbReference type="Proteomes" id="UP000478052"/>
    </source>
</evidence>
<dbReference type="EMBL" id="VUJU01006742">
    <property type="protein sequence ID" value="KAF0747713.1"/>
    <property type="molecule type" value="Genomic_DNA"/>
</dbReference>
<dbReference type="PROSITE" id="PS50157">
    <property type="entry name" value="ZINC_FINGER_C2H2_2"/>
    <property type="match status" value="1"/>
</dbReference>
<keyword evidence="4" id="KW-1185">Reference proteome</keyword>
<dbReference type="OrthoDB" id="6610558at2759"/>
<dbReference type="InterPro" id="IPR036236">
    <property type="entry name" value="Znf_C2H2_sf"/>
</dbReference>
<keyword evidence="1" id="KW-0863">Zinc-finger</keyword>
<dbReference type="PANTHER" id="PTHR31511">
    <property type="entry name" value="PROTEIN CBG23764"/>
    <property type="match status" value="1"/>
</dbReference>
<evidence type="ECO:0000256" key="1">
    <source>
        <dbReference type="PROSITE-ProRule" id="PRU00042"/>
    </source>
</evidence>
<reference evidence="3 4" key="1">
    <citation type="submission" date="2019-08" db="EMBL/GenBank/DDBJ databases">
        <title>Whole genome of Aphis craccivora.</title>
        <authorList>
            <person name="Voronova N.V."/>
            <person name="Shulinski R.S."/>
            <person name="Bandarenka Y.V."/>
            <person name="Zhorov D.G."/>
            <person name="Warner D."/>
        </authorList>
    </citation>
    <scope>NUCLEOTIDE SEQUENCE [LARGE SCALE GENOMIC DNA]</scope>
    <source>
        <strain evidence="3">180601</strain>
        <tissue evidence="3">Whole Body</tissue>
    </source>
</reference>
<proteinExistence type="predicted"/>
<dbReference type="Proteomes" id="UP000478052">
    <property type="component" value="Unassembled WGS sequence"/>
</dbReference>
<protein>
    <recommendedName>
        <fullName evidence="2">C2H2-type domain-containing protein</fullName>
    </recommendedName>
</protein>
<dbReference type="InterPro" id="IPR013087">
    <property type="entry name" value="Znf_C2H2_type"/>
</dbReference>
<dbReference type="GO" id="GO:0071897">
    <property type="term" value="P:DNA biosynthetic process"/>
    <property type="evidence" value="ECO:0007669"/>
    <property type="project" value="UniProtKB-ARBA"/>
</dbReference>
<feature type="non-terminal residue" evidence="3">
    <location>
        <position position="501"/>
    </location>
</feature>
<evidence type="ECO:0000259" key="2">
    <source>
        <dbReference type="PROSITE" id="PS50157"/>
    </source>
</evidence>
<dbReference type="SUPFAM" id="SSF57667">
    <property type="entry name" value="beta-beta-alpha zinc fingers"/>
    <property type="match status" value="1"/>
</dbReference>
<sequence length="501" mass="58257">MFNCDQCPSVFNLKHNLMTHQKTYSDIRFPCTICQTTYSYITDDHGKRTSSANTTSVARAKKARTGLVKPSGLLKFRRLAIVKSCEMIERTYIKLLNEKDEYSGRGSGFNNVSIDGLLLTVYKYIPMSRSSYIELPMFIERKRGTINPQNNDEECFKWAILAKHVTRTTVCRIGENYKQHENKYNFDGISFPTPLSDIPKFEKNNVNVSVNVYGIEKKFMKFPTYEVYPLRVVDEEKATTSTCFEKVHRVIQFNQSDWLAEYINLNTEMRKKAKNVFEKDFFKLMNNAIFGKTMQSKRKEMELVSCERRLQKLINKRTFKHCTNYNENLNVVAFENKMIKFDKPIYIGFACIISRQMTYADLATNPSLLNGMDTANLPSAHPCYVADRKKSTGFFSDEVDGNIITEFCALRAKSYAFEVYAGEEDEGKGKEDRVGEKIKAKGIRVYVVKNHMTLEDYIKYLFGKERVELHRENMSIWSFNHQLVTIKTTNLTYNNYDDKRV</sequence>
<evidence type="ECO:0000313" key="3">
    <source>
        <dbReference type="EMBL" id="KAF0747713.1"/>
    </source>
</evidence>
<keyword evidence="1" id="KW-0479">Metal-binding</keyword>
<dbReference type="PANTHER" id="PTHR31511:SF12">
    <property type="entry name" value="RHO TERMINATION FACTOR N-TERMINAL DOMAIN-CONTAINING PROTEIN"/>
    <property type="match status" value="1"/>
</dbReference>
<name>A0A6G0Y1S2_APHCR</name>
<feature type="domain" description="C2H2-type" evidence="2">
    <location>
        <begin position="2"/>
        <end position="29"/>
    </location>
</feature>
<dbReference type="InterPro" id="IPR043502">
    <property type="entry name" value="DNA/RNA_pol_sf"/>
</dbReference>